<evidence type="ECO:0000313" key="3">
    <source>
        <dbReference type="EMBL" id="QBF34720.1"/>
    </source>
</evidence>
<gene>
    <name evidence="3" type="ORF">EG856_02205</name>
</gene>
<sequence>MNSNLLNKQLHNLSIIIFMNNYSSITKNPRPSFIKKIEKKSKNQIIRDRKSNAFPEFLKLTIFLFFTTFIVLVQYSSNIFGIGKTATIFKKIYLYSIGLAFGDLTIFIVLGIFISLILNWLESLFNRYYFIWVKPYRRVDYWIIRRRIKMFIWLNLTVFILSYHWYLLSQRNISNINYYSFSDLKTIFVEGWYKSFTQGNTQSILNYPNTNGNIGIFIDSIFNILHVIVISPWLVFTLILAIHCLSWIYLLTLKPREYFKNFAGNKSLEQVIVYLKNKKINTVYYFTNEVSRYFDFINLSAKVLEINTETNSMTKIIKQINKKQNRETLSNNPLTSEYFLKTKSTNENNNEFISSIDKEKLNQIELNSINIQENKTSNSTIDNAKNNIEFNSYYQNKNIEPAEFNNGQNLTKNNDVALNNQSQLIDTINLTSEIKTKSEIIQIHNTQLIEINYDNEINNEIKLKNNPNNVIDQTIELRRVQTQELYQDELKNININLKKQGNSQTIQLEMNNNIQNHHSTDDITQLGFDLSDLEQKTEHNSSDKIDNFDKNAPEIKPFISKKNNNNISLGFDEIMTTELKMQNQTKTQNKNSNSDSFTFMTTVFDTEKSKSKNNLNDTQTIEEDNGDWISPFMEESKN</sequence>
<keyword evidence="2" id="KW-1133">Transmembrane helix</keyword>
<feature type="transmembrane region" description="Helical" evidence="2">
    <location>
        <begin position="57"/>
        <end position="80"/>
    </location>
</feature>
<dbReference type="OrthoDB" id="395370at2"/>
<feature type="transmembrane region" description="Helical" evidence="2">
    <location>
        <begin position="92"/>
        <end position="121"/>
    </location>
</feature>
<feature type="region of interest" description="Disordered" evidence="1">
    <location>
        <begin position="608"/>
        <end position="638"/>
    </location>
</feature>
<protein>
    <recommendedName>
        <fullName evidence="5">Transmembrane protein</fullName>
    </recommendedName>
</protein>
<keyword evidence="2" id="KW-0812">Transmembrane</keyword>
<dbReference type="AlphaFoldDB" id="A0A4P6MPA3"/>
<organism evidence="3 4">
    <name type="scientific">Mycoplasmopsis phocirhinis</name>
    <dbReference type="NCBI Taxonomy" id="142650"/>
    <lineage>
        <taxon>Bacteria</taxon>
        <taxon>Bacillati</taxon>
        <taxon>Mycoplasmatota</taxon>
        <taxon>Mycoplasmoidales</taxon>
        <taxon>Metamycoplasmataceae</taxon>
        <taxon>Mycoplasmopsis</taxon>
    </lineage>
</organism>
<accession>A0A4P6MPA3</accession>
<evidence type="ECO:0008006" key="5">
    <source>
        <dbReference type="Google" id="ProtNLM"/>
    </source>
</evidence>
<keyword evidence="2" id="KW-0472">Membrane</keyword>
<reference evidence="3 4" key="1">
    <citation type="submission" date="2019-01" db="EMBL/GenBank/DDBJ databases">
        <title>Complete sequence and annotation of the Mycoplasma phocirhinis strain 852T genome.</title>
        <authorList>
            <person name="Frasca S.Jr."/>
            <person name="Kutish G.F."/>
            <person name="Castellanos Gell J."/>
            <person name="Michaels D.L."/>
            <person name="Brown D.R."/>
        </authorList>
    </citation>
    <scope>NUCLEOTIDE SEQUENCE [LARGE SCALE GENOMIC DNA]</scope>
    <source>
        <strain evidence="3 4">852</strain>
    </source>
</reference>
<feature type="transmembrane region" description="Helical" evidence="2">
    <location>
        <begin position="150"/>
        <end position="168"/>
    </location>
</feature>
<proteinExistence type="predicted"/>
<feature type="transmembrane region" description="Helical" evidence="2">
    <location>
        <begin position="224"/>
        <end position="250"/>
    </location>
</feature>
<dbReference type="EMBL" id="CP034841">
    <property type="protein sequence ID" value="QBF34720.1"/>
    <property type="molecule type" value="Genomic_DNA"/>
</dbReference>
<dbReference type="Proteomes" id="UP000289326">
    <property type="component" value="Chromosome"/>
</dbReference>
<evidence type="ECO:0000256" key="2">
    <source>
        <dbReference type="SAM" id="Phobius"/>
    </source>
</evidence>
<evidence type="ECO:0000256" key="1">
    <source>
        <dbReference type="SAM" id="MobiDB-lite"/>
    </source>
</evidence>
<dbReference type="KEGG" id="mphi:EG856_02205"/>
<name>A0A4P6MPA3_9BACT</name>
<dbReference type="RefSeq" id="WP_130429497.1">
    <property type="nucleotide sequence ID" value="NZ_CP034841.1"/>
</dbReference>
<keyword evidence="4" id="KW-1185">Reference proteome</keyword>
<evidence type="ECO:0000313" key="4">
    <source>
        <dbReference type="Proteomes" id="UP000289326"/>
    </source>
</evidence>